<dbReference type="Gene3D" id="3.40.50.1110">
    <property type="entry name" value="SGNH hydrolase"/>
    <property type="match status" value="1"/>
</dbReference>
<evidence type="ECO:0000313" key="3">
    <source>
        <dbReference type="Proteomes" id="UP001152799"/>
    </source>
</evidence>
<dbReference type="InterPro" id="IPR033447">
    <property type="entry name" value="OSK"/>
</dbReference>
<gene>
    <name evidence="2" type="ORF">CEUTPL_LOCUS4882</name>
</gene>
<feature type="domain" description="OSK" evidence="1">
    <location>
        <begin position="150"/>
        <end position="299"/>
    </location>
</feature>
<dbReference type="AlphaFoldDB" id="A0A9N9MKJ9"/>
<organism evidence="2 3">
    <name type="scientific">Ceutorhynchus assimilis</name>
    <name type="common">cabbage seed weevil</name>
    <dbReference type="NCBI Taxonomy" id="467358"/>
    <lineage>
        <taxon>Eukaryota</taxon>
        <taxon>Metazoa</taxon>
        <taxon>Ecdysozoa</taxon>
        <taxon>Arthropoda</taxon>
        <taxon>Hexapoda</taxon>
        <taxon>Insecta</taxon>
        <taxon>Pterygota</taxon>
        <taxon>Neoptera</taxon>
        <taxon>Endopterygota</taxon>
        <taxon>Coleoptera</taxon>
        <taxon>Polyphaga</taxon>
        <taxon>Cucujiformia</taxon>
        <taxon>Curculionidae</taxon>
        <taxon>Ceutorhynchinae</taxon>
        <taxon>Ceutorhynchus</taxon>
    </lineage>
</organism>
<dbReference type="InterPro" id="IPR041966">
    <property type="entry name" value="LOTUS-like"/>
</dbReference>
<dbReference type="OrthoDB" id="10034606at2759"/>
<reference evidence="2" key="1">
    <citation type="submission" date="2022-01" db="EMBL/GenBank/DDBJ databases">
        <authorList>
            <person name="King R."/>
        </authorList>
    </citation>
    <scope>NUCLEOTIDE SEQUENCE</scope>
</reference>
<name>A0A9N9MKJ9_9CUCU</name>
<keyword evidence="3" id="KW-1185">Reference proteome</keyword>
<evidence type="ECO:0000313" key="2">
    <source>
        <dbReference type="EMBL" id="CAG9764240.1"/>
    </source>
</evidence>
<dbReference type="Pfam" id="PF17182">
    <property type="entry name" value="OSK"/>
    <property type="match status" value="1"/>
</dbReference>
<dbReference type="SUPFAM" id="SSF52266">
    <property type="entry name" value="SGNH hydrolase"/>
    <property type="match status" value="1"/>
</dbReference>
<sequence length="345" mass="39898">MVALAIGEQISSEEQYIANILISIICLYGDDGLPLEIVDREFENYCGFPIPWKQFGANSLKSWLITLPRIYVVYDYFNREVLIEQSPKSLHIKNLIKNQKRHQPQPNMGYNDDQWHVNDHQTITSTNFLHLSIENVQQDANRYKNYAQLESMLPLFYRHQALGDDFFVDIADTKMGYYIPENGPKQIGLCVAGQTIAGLTERVKSADHIAPRVVVMIGYQDLINDQSINSMVTDLRQLVVELKKRQTRITLVTLAPSPKLPNVPRFHWRMDIFNRAILDYSNDPILACNVIDMEAIFKREISRRGSEKFTRVARNDKYKVFSDYGKKIFLTALKACLREQLGYEI</sequence>
<protein>
    <recommendedName>
        <fullName evidence="1">OSK domain-containing protein</fullName>
    </recommendedName>
</protein>
<dbReference type="EMBL" id="OU892278">
    <property type="protein sequence ID" value="CAG9764240.1"/>
    <property type="molecule type" value="Genomic_DNA"/>
</dbReference>
<dbReference type="InterPro" id="IPR036514">
    <property type="entry name" value="SGNH_hydro_sf"/>
</dbReference>
<dbReference type="Gene3D" id="3.30.420.610">
    <property type="entry name" value="LOTUS domain-like"/>
    <property type="match status" value="1"/>
</dbReference>
<proteinExistence type="predicted"/>
<dbReference type="Proteomes" id="UP001152799">
    <property type="component" value="Chromosome 2"/>
</dbReference>
<accession>A0A9N9MKJ9</accession>
<evidence type="ECO:0000259" key="1">
    <source>
        <dbReference type="Pfam" id="PF17182"/>
    </source>
</evidence>